<keyword evidence="1" id="KW-0732">Signal</keyword>
<feature type="chain" id="PRO_5042204714" evidence="1">
    <location>
        <begin position="19"/>
        <end position="154"/>
    </location>
</feature>
<keyword evidence="3" id="KW-1185">Reference proteome</keyword>
<dbReference type="EMBL" id="JAQJAN010000020">
    <property type="protein sequence ID" value="KAJ5704077.1"/>
    <property type="molecule type" value="Genomic_DNA"/>
</dbReference>
<reference evidence="2" key="2">
    <citation type="submission" date="2023-01" db="EMBL/GenBank/DDBJ databases">
        <authorList>
            <person name="Petersen C."/>
        </authorList>
    </citation>
    <scope>NUCLEOTIDE SEQUENCE</scope>
    <source>
        <strain evidence="2">IBT 17514</strain>
    </source>
</reference>
<accession>A0AAD6MR57</accession>
<reference evidence="2" key="1">
    <citation type="journal article" date="2023" name="IMA Fungus">
        <title>Comparative genomic study of the Penicillium genus elucidates a diverse pangenome and 15 lateral gene transfer events.</title>
        <authorList>
            <person name="Petersen C."/>
            <person name="Sorensen T."/>
            <person name="Nielsen M.R."/>
            <person name="Sondergaard T.E."/>
            <person name="Sorensen J.L."/>
            <person name="Fitzpatrick D.A."/>
            <person name="Frisvad J.C."/>
            <person name="Nielsen K.L."/>
        </authorList>
    </citation>
    <scope>NUCLEOTIDE SEQUENCE</scope>
    <source>
        <strain evidence="2">IBT 17514</strain>
    </source>
</reference>
<evidence type="ECO:0000313" key="2">
    <source>
        <dbReference type="EMBL" id="KAJ5704077.1"/>
    </source>
</evidence>
<comment type="caution">
    <text evidence="2">The sequence shown here is derived from an EMBL/GenBank/DDBJ whole genome shotgun (WGS) entry which is preliminary data.</text>
</comment>
<gene>
    <name evidence="2" type="ORF">N7493_011215</name>
</gene>
<evidence type="ECO:0000313" key="3">
    <source>
        <dbReference type="Proteomes" id="UP001215712"/>
    </source>
</evidence>
<protein>
    <submittedName>
        <fullName evidence="2">Uncharacterized protein</fullName>
    </submittedName>
</protein>
<dbReference type="AlphaFoldDB" id="A0AAD6MR57"/>
<sequence>MKISGAVLISGLAATATAFDKWQPWGKRDYSCINVYQGIPDNATLAAGQSVQLRFNRAPTTHCTDPLAQYPTSTYSVWLYNNPVRNLDTISFDQSIKLVQGVNATSGVIDIKIPKHLPHVADGSVWYLRLGTSLDAAPQMPTLYNAAGPFTITA</sequence>
<proteinExistence type="predicted"/>
<feature type="signal peptide" evidence="1">
    <location>
        <begin position="1"/>
        <end position="18"/>
    </location>
</feature>
<organism evidence="2 3">
    <name type="scientific">Penicillium malachiteum</name>
    <dbReference type="NCBI Taxonomy" id="1324776"/>
    <lineage>
        <taxon>Eukaryota</taxon>
        <taxon>Fungi</taxon>
        <taxon>Dikarya</taxon>
        <taxon>Ascomycota</taxon>
        <taxon>Pezizomycotina</taxon>
        <taxon>Eurotiomycetes</taxon>
        <taxon>Eurotiomycetidae</taxon>
        <taxon>Eurotiales</taxon>
        <taxon>Aspergillaceae</taxon>
        <taxon>Penicillium</taxon>
    </lineage>
</organism>
<name>A0AAD6MR57_9EURO</name>
<dbReference type="Proteomes" id="UP001215712">
    <property type="component" value="Unassembled WGS sequence"/>
</dbReference>
<evidence type="ECO:0000256" key="1">
    <source>
        <dbReference type="SAM" id="SignalP"/>
    </source>
</evidence>